<evidence type="ECO:0000313" key="3">
    <source>
        <dbReference type="Proteomes" id="UP000092631"/>
    </source>
</evidence>
<protein>
    <recommendedName>
        <fullName evidence="4">DUF4493 domain-containing protein</fullName>
    </recommendedName>
</protein>
<gene>
    <name evidence="2" type="ORF">A4V03_13215</name>
</gene>
<accession>A0A1C7H3L7</accession>
<keyword evidence="3" id="KW-1185">Reference proteome</keyword>
<dbReference type="OrthoDB" id="1004173at2"/>
<sequence length="421" mass="45996">MKKIIHPTYLLLTVLIILMSACDRENMDFGKESNDYGQVNLASMGLSVNVNATPVSRAETVDPSNYIVGIYNAEDETLVSEWKYSELPEIFQLKVGKYKVIAHAPNVGIALFDEPYCEGSKNFEIQKDQITNLETVNCTLNCIMVTIQYDENFRKLLGDEANIKVTVNNKYSLNFEKDETRAGYFPAAASGNVIDAKFIGELDDELDVPINKSFSNINMGSQLIITYTLRDANGDPGTGGAANPSVEYDVTCDIVELDGSVHPGEEEGIDDFPSGGDKEGTDPTVTSGNKNFDLNTPIDANDYNEEVDGLVVVNLLASRGIKNVIVEITSSDNDFVAAVVELFGATSFDLANPPADEDHKNNLISLGFPVGDEVKTTETVPFNITKFVPLLQVYHGMHQFKITVKDVTNASATATLTLNTK</sequence>
<dbReference type="AlphaFoldDB" id="A0A1C7H3L7"/>
<dbReference type="Proteomes" id="UP000092631">
    <property type="component" value="Chromosome"/>
</dbReference>
<evidence type="ECO:0000313" key="2">
    <source>
        <dbReference type="EMBL" id="ANU58410.2"/>
    </source>
</evidence>
<dbReference type="EMBL" id="CP015401">
    <property type="protein sequence ID" value="ANU58410.2"/>
    <property type="molecule type" value="Genomic_DNA"/>
</dbReference>
<dbReference type="PROSITE" id="PS51257">
    <property type="entry name" value="PROKAR_LIPOPROTEIN"/>
    <property type="match status" value="1"/>
</dbReference>
<proteinExistence type="predicted"/>
<feature type="compositionally biased region" description="Polar residues" evidence="1">
    <location>
        <begin position="283"/>
        <end position="292"/>
    </location>
</feature>
<feature type="region of interest" description="Disordered" evidence="1">
    <location>
        <begin position="262"/>
        <end position="292"/>
    </location>
</feature>
<dbReference type="KEGG" id="bcae:A4V03_13215"/>
<dbReference type="Pfam" id="PF14900">
    <property type="entry name" value="DUF4493"/>
    <property type="match status" value="1"/>
</dbReference>
<name>A0A1C7H3L7_9BACE</name>
<dbReference type="InterPro" id="IPR027840">
    <property type="entry name" value="DUF4493"/>
</dbReference>
<evidence type="ECO:0008006" key="4">
    <source>
        <dbReference type="Google" id="ProtNLM"/>
    </source>
</evidence>
<dbReference type="GeneID" id="82188101"/>
<reference evidence="3" key="1">
    <citation type="submission" date="2016-04" db="EMBL/GenBank/DDBJ databases">
        <title>Complete Genome Sequences of Twelve Strains of a Stable Defined Moderately Diverse Mouse Microbiota 2 (sDMDMm2).</title>
        <authorList>
            <person name="Uchimura Y."/>
            <person name="Wyss M."/>
            <person name="Brugiroux S."/>
            <person name="Limenitakis J.P."/>
            <person name="Stecher B."/>
            <person name="McCoy K.D."/>
            <person name="Macpherson A.J."/>
        </authorList>
    </citation>
    <scope>NUCLEOTIDE SEQUENCE [LARGE SCALE GENOMIC DNA]</scope>
    <source>
        <strain evidence="3">I48</strain>
    </source>
</reference>
<organism evidence="2 3">
    <name type="scientific">Bacteroides caecimuris</name>
    <dbReference type="NCBI Taxonomy" id="1796613"/>
    <lineage>
        <taxon>Bacteria</taxon>
        <taxon>Pseudomonadati</taxon>
        <taxon>Bacteroidota</taxon>
        <taxon>Bacteroidia</taxon>
        <taxon>Bacteroidales</taxon>
        <taxon>Bacteroidaceae</taxon>
        <taxon>Bacteroides</taxon>
    </lineage>
</organism>
<dbReference type="RefSeq" id="WP_065539275.1">
    <property type="nucleotide sequence ID" value="NZ_CAPDLJ010000033.1"/>
</dbReference>
<evidence type="ECO:0000256" key="1">
    <source>
        <dbReference type="SAM" id="MobiDB-lite"/>
    </source>
</evidence>